<evidence type="ECO:0000313" key="2">
    <source>
        <dbReference type="Proteomes" id="UP001146120"/>
    </source>
</evidence>
<dbReference type="Proteomes" id="UP001146120">
    <property type="component" value="Unassembled WGS sequence"/>
</dbReference>
<accession>A0AAV2YEQ6</accession>
<gene>
    <name evidence="1" type="ORF">N0F65_012738</name>
</gene>
<dbReference type="EMBL" id="DAKRPA010000435">
    <property type="protein sequence ID" value="DAZ92508.1"/>
    <property type="molecule type" value="Genomic_DNA"/>
</dbReference>
<name>A0AAV2YEQ6_9STRA</name>
<evidence type="ECO:0000313" key="1">
    <source>
        <dbReference type="EMBL" id="DAZ92508.1"/>
    </source>
</evidence>
<evidence type="ECO:0008006" key="3">
    <source>
        <dbReference type="Google" id="ProtNLM"/>
    </source>
</evidence>
<reference evidence="1" key="1">
    <citation type="submission" date="2022-11" db="EMBL/GenBank/DDBJ databases">
        <authorList>
            <person name="Morgan W.R."/>
            <person name="Tartar A."/>
        </authorList>
    </citation>
    <scope>NUCLEOTIDE SEQUENCE</scope>
    <source>
        <strain evidence="1">ARSEF 373</strain>
    </source>
</reference>
<dbReference type="AlphaFoldDB" id="A0AAV2YEQ6"/>
<organism evidence="1 2">
    <name type="scientific">Lagenidium giganteum</name>
    <dbReference type="NCBI Taxonomy" id="4803"/>
    <lineage>
        <taxon>Eukaryota</taxon>
        <taxon>Sar</taxon>
        <taxon>Stramenopiles</taxon>
        <taxon>Oomycota</taxon>
        <taxon>Peronosporomycetes</taxon>
        <taxon>Pythiales</taxon>
        <taxon>Pythiaceae</taxon>
    </lineage>
</organism>
<comment type="caution">
    <text evidence="1">The sequence shown here is derived from an EMBL/GenBank/DDBJ whole genome shotgun (WGS) entry which is preliminary data.</text>
</comment>
<keyword evidence="2" id="KW-1185">Reference proteome</keyword>
<protein>
    <recommendedName>
        <fullName evidence="3">Polyprotein</fullName>
    </recommendedName>
</protein>
<sequence>MTMKMANQAAIRQVEWEESSARARHIDVKLKFLKDYSKKGVIAPTYYASADMKADVLTKAFAVPRLQELRKMVGLV</sequence>
<proteinExistence type="predicted"/>
<reference evidence="1" key="2">
    <citation type="journal article" date="2023" name="Microbiol Resour">
        <title>Decontamination and Annotation of the Draft Genome Sequence of the Oomycete Lagenidium giganteum ARSEF 373.</title>
        <authorList>
            <person name="Morgan W.R."/>
            <person name="Tartar A."/>
        </authorList>
    </citation>
    <scope>NUCLEOTIDE SEQUENCE</scope>
    <source>
        <strain evidence="1">ARSEF 373</strain>
    </source>
</reference>